<dbReference type="Proteomes" id="UP001246576">
    <property type="component" value="Unassembled WGS sequence"/>
</dbReference>
<sequence length="468" mass="51260">MQAFTEDRIAALAGKIAADVAKNAGTVVQLCYAPALFALQDALETHEGFWKLTDEDGTVSYTDRWDVAKHHPNATQQGSFQSRVKPWMLECFGQAISDDLVERNHRFLEEALELVQSTGCTQGEAHELVDYVFGRPVGEPEQEVGGVMVTLAALCLAAKMDMHAAGDKELARVWTKVEQIRAKQAAKPKFSALPIPQKMESYRQAIDDEMVNTHIGVSTGNAKADLARVIEWHVGVALDPAVSDRAPVQAAGALNRIRQALRARDMNDFVGNDAELLESAANVIAEDGFVRRHMPRVIQTLNPADGLPVFELKYPASPAVADNRTRLPLADPGSEFEGAAFDTYAKTVRHFESRADAWNAWHARAALCQLAEESQPVGEVLSYDPINMHAVIQWHPAQNGHPPAGFNVGSKLYTLPPAADKIEALAQAVYEQWKDMPGYKPWQAGGNSDKQVEVRAIVRAAMAAKDKP</sequence>
<dbReference type="EMBL" id="JAVLSJ010000001">
    <property type="protein sequence ID" value="MDR9847077.1"/>
    <property type="molecule type" value="Genomic_DNA"/>
</dbReference>
<name>A0ABU2EGS7_9BURK</name>
<gene>
    <name evidence="1" type="ORF">RI048_02505</name>
</gene>
<keyword evidence="2" id="KW-1185">Reference proteome</keyword>
<reference evidence="1" key="1">
    <citation type="submission" date="2023-09" db="EMBL/GenBank/DDBJ databases">
        <title>Description of first Herbaspirillum huttiense subsp. nephrolepsisexaltata and Herbaspirillum huttiense subsp. lycopersicon.</title>
        <authorList>
            <person name="Poudel M."/>
            <person name="Sharma A."/>
            <person name="Goss E."/>
            <person name="Tapia J.H."/>
            <person name="Harmon C.M."/>
            <person name="Jones J.B."/>
        </authorList>
    </citation>
    <scope>NUCLEOTIDE SEQUENCE</scope>
    <source>
        <strain evidence="1">SE1</strain>
    </source>
</reference>
<comment type="caution">
    <text evidence="1">The sequence shown here is derived from an EMBL/GenBank/DDBJ whole genome shotgun (WGS) entry which is preliminary data.</text>
</comment>
<protein>
    <submittedName>
        <fullName evidence="1">Uncharacterized protein</fullName>
    </submittedName>
</protein>
<evidence type="ECO:0000313" key="2">
    <source>
        <dbReference type="Proteomes" id="UP001246576"/>
    </source>
</evidence>
<proteinExistence type="predicted"/>
<evidence type="ECO:0000313" key="1">
    <source>
        <dbReference type="EMBL" id="MDR9847077.1"/>
    </source>
</evidence>
<accession>A0ABU2EGS7</accession>
<dbReference type="RefSeq" id="WP_310839499.1">
    <property type="nucleotide sequence ID" value="NZ_JAVLSJ010000001.1"/>
</dbReference>
<organism evidence="1 2">
    <name type="scientific">Herbaspirillum huttiense subsp. lycopersici</name>
    <dbReference type="NCBI Taxonomy" id="3074428"/>
    <lineage>
        <taxon>Bacteria</taxon>
        <taxon>Pseudomonadati</taxon>
        <taxon>Pseudomonadota</taxon>
        <taxon>Betaproteobacteria</taxon>
        <taxon>Burkholderiales</taxon>
        <taxon>Oxalobacteraceae</taxon>
        <taxon>Herbaspirillum</taxon>
    </lineage>
</organism>